<comment type="caution">
    <text evidence="2">The sequence shown here is derived from an EMBL/GenBank/DDBJ whole genome shotgun (WGS) entry which is preliminary data.</text>
</comment>
<evidence type="ECO:0000313" key="3">
    <source>
        <dbReference type="Proteomes" id="UP001529510"/>
    </source>
</evidence>
<feature type="non-terminal residue" evidence="2">
    <location>
        <position position="1"/>
    </location>
</feature>
<accession>A0ABD0PJY9</accession>
<evidence type="ECO:0000256" key="1">
    <source>
        <dbReference type="SAM" id="MobiDB-lite"/>
    </source>
</evidence>
<feature type="region of interest" description="Disordered" evidence="1">
    <location>
        <begin position="1"/>
        <end position="23"/>
    </location>
</feature>
<evidence type="ECO:0000313" key="2">
    <source>
        <dbReference type="EMBL" id="KAL0174055.1"/>
    </source>
</evidence>
<keyword evidence="3" id="KW-1185">Reference proteome</keyword>
<reference evidence="2 3" key="1">
    <citation type="submission" date="2024-05" db="EMBL/GenBank/DDBJ databases">
        <title>Genome sequencing and assembly of Indian major carp, Cirrhinus mrigala (Hamilton, 1822).</title>
        <authorList>
            <person name="Mohindra V."/>
            <person name="Chowdhury L.M."/>
            <person name="Lal K."/>
            <person name="Jena J.K."/>
        </authorList>
    </citation>
    <scope>NUCLEOTIDE SEQUENCE [LARGE SCALE GENOMIC DNA]</scope>
    <source>
        <strain evidence="2">CM1030</strain>
        <tissue evidence="2">Blood</tissue>
    </source>
</reference>
<protein>
    <submittedName>
        <fullName evidence="2">Uncharacterized protein</fullName>
    </submittedName>
</protein>
<name>A0ABD0PJY9_CIRMR</name>
<organism evidence="2 3">
    <name type="scientific">Cirrhinus mrigala</name>
    <name type="common">Mrigala</name>
    <dbReference type="NCBI Taxonomy" id="683832"/>
    <lineage>
        <taxon>Eukaryota</taxon>
        <taxon>Metazoa</taxon>
        <taxon>Chordata</taxon>
        <taxon>Craniata</taxon>
        <taxon>Vertebrata</taxon>
        <taxon>Euteleostomi</taxon>
        <taxon>Actinopterygii</taxon>
        <taxon>Neopterygii</taxon>
        <taxon>Teleostei</taxon>
        <taxon>Ostariophysi</taxon>
        <taxon>Cypriniformes</taxon>
        <taxon>Cyprinidae</taxon>
        <taxon>Labeoninae</taxon>
        <taxon>Labeonini</taxon>
        <taxon>Cirrhinus</taxon>
    </lineage>
</organism>
<feature type="compositionally biased region" description="Basic and acidic residues" evidence="1">
    <location>
        <begin position="1"/>
        <end position="19"/>
    </location>
</feature>
<feature type="non-terminal residue" evidence="2">
    <location>
        <position position="283"/>
    </location>
</feature>
<dbReference type="EMBL" id="JAMKFB020000015">
    <property type="protein sequence ID" value="KAL0174055.1"/>
    <property type="molecule type" value="Genomic_DNA"/>
</dbReference>
<proteinExistence type="predicted"/>
<gene>
    <name evidence="2" type="ORF">M9458_030023</name>
</gene>
<dbReference type="AlphaFoldDB" id="A0ABD0PJY9"/>
<dbReference type="Proteomes" id="UP001529510">
    <property type="component" value="Unassembled WGS sequence"/>
</dbReference>
<sequence length="283" mass="30647">ARHEPESDTTKAPETKRTDQSTIEPDVDMNLIDLWSADPVPTEVPTLKPLSSSPVLSGFLEVPVPSGDLPPPMSLLDFLVPSPPLVLASSLDSSAPLVSSSSSALPLQLALLSLHQLSVVPSPQLYFGPPSPYLHLGPVSPSTLLHLCTPSTPLGSLVYPDKPRLVVVFRHGLPGLWLRLNPPPLWLHQAPPFLWFPRRPGQLNPRLRLCHASQLLHFGLPGLRCRPGPSALCFLHSPCSSTKAPPWFLPPSAPPWCCPPLTESLSPTWLRLHSGGQAVTIPR</sequence>